<keyword evidence="3" id="KW-1185">Reference proteome</keyword>
<name>A0A179F562_METCM</name>
<dbReference type="Pfam" id="PF13376">
    <property type="entry name" value="OmdA"/>
    <property type="match status" value="1"/>
</dbReference>
<comment type="caution">
    <text evidence="2">The sequence shown here is derived from an EMBL/GenBank/DDBJ whole genome shotgun (WGS) entry which is preliminary data.</text>
</comment>
<protein>
    <recommendedName>
        <fullName evidence="4">Bacteriocin-protection, ydeI or ompD-Associated domain-containing protein</fullName>
    </recommendedName>
</protein>
<dbReference type="RefSeq" id="XP_018138223.1">
    <property type="nucleotide sequence ID" value="XM_018292581.1"/>
</dbReference>
<evidence type="ECO:0000313" key="3">
    <source>
        <dbReference type="Proteomes" id="UP000078397"/>
    </source>
</evidence>
<accession>A0A179F562</accession>
<proteinExistence type="predicted"/>
<dbReference type="EMBL" id="LSBJ02000009">
    <property type="protein sequence ID" value="OAQ60313.1"/>
    <property type="molecule type" value="Genomic_DNA"/>
</dbReference>
<feature type="region of interest" description="Disordered" evidence="1">
    <location>
        <begin position="1"/>
        <end position="44"/>
    </location>
</feature>
<evidence type="ECO:0000256" key="1">
    <source>
        <dbReference type="SAM" id="MobiDB-lite"/>
    </source>
</evidence>
<dbReference type="AlphaFoldDB" id="A0A179F562"/>
<feature type="compositionally biased region" description="Low complexity" evidence="1">
    <location>
        <begin position="14"/>
        <end position="23"/>
    </location>
</feature>
<evidence type="ECO:0008006" key="4">
    <source>
        <dbReference type="Google" id="ProtNLM"/>
    </source>
</evidence>
<sequence length="229" mass="25541">MVRRSIRLSTKVVATSPPTTASTPPIPAKPKPKSKPTAKVDKKDPPTIYFPSPAAFNTWLLANTSQNQGIWLKIAKKASSIPTITYDQAIDTALCHGWIDGQRKALDTNYFIQRFTPRRKNSLWSKRNVDKVAVLIDEGRMQATGLAEVHAAKADGRWDRAYAGPATMEVPGDFAEALAANKKARDVFDGLGRSARFPFLWRVTTAKTEETRRRKIEQFVDMLSRGETL</sequence>
<dbReference type="KEGG" id="pchm:VFPPC_14813"/>
<reference evidence="2 3" key="1">
    <citation type="journal article" date="2016" name="PLoS Pathog.">
        <title>Biosynthesis of antibiotic leucinostatins in bio-control fungus Purpureocillium lilacinum and their inhibition on phytophthora revealed by genome mining.</title>
        <authorList>
            <person name="Wang G."/>
            <person name="Liu Z."/>
            <person name="Lin R."/>
            <person name="Li E."/>
            <person name="Mao Z."/>
            <person name="Ling J."/>
            <person name="Yang Y."/>
            <person name="Yin W.B."/>
            <person name="Xie B."/>
        </authorList>
    </citation>
    <scope>NUCLEOTIDE SEQUENCE [LARGE SCALE GENOMIC DNA]</scope>
    <source>
        <strain evidence="2">170</strain>
    </source>
</reference>
<dbReference type="OrthoDB" id="10263401at2759"/>
<organism evidence="2 3">
    <name type="scientific">Pochonia chlamydosporia 170</name>
    <dbReference type="NCBI Taxonomy" id="1380566"/>
    <lineage>
        <taxon>Eukaryota</taxon>
        <taxon>Fungi</taxon>
        <taxon>Dikarya</taxon>
        <taxon>Ascomycota</taxon>
        <taxon>Pezizomycotina</taxon>
        <taxon>Sordariomycetes</taxon>
        <taxon>Hypocreomycetidae</taxon>
        <taxon>Hypocreales</taxon>
        <taxon>Clavicipitaceae</taxon>
        <taxon>Pochonia</taxon>
    </lineage>
</organism>
<dbReference type="Proteomes" id="UP000078397">
    <property type="component" value="Unassembled WGS sequence"/>
</dbReference>
<dbReference type="GeneID" id="28856575"/>
<gene>
    <name evidence="2" type="ORF">VFPPC_14813</name>
</gene>
<evidence type="ECO:0000313" key="2">
    <source>
        <dbReference type="EMBL" id="OAQ60313.1"/>
    </source>
</evidence>
<dbReference type="STRING" id="1380566.A0A179F562"/>